<evidence type="ECO:0000256" key="4">
    <source>
        <dbReference type="PROSITE-ProRule" id="PRU00175"/>
    </source>
</evidence>
<keyword evidence="3" id="KW-0862">Zinc</keyword>
<feature type="coiled-coil region" evidence="5">
    <location>
        <begin position="230"/>
        <end position="257"/>
    </location>
</feature>
<gene>
    <name evidence="8" type="ORF">AFUS01_LOCUS18133</name>
</gene>
<dbReference type="InterPro" id="IPR017907">
    <property type="entry name" value="Znf_RING_CS"/>
</dbReference>
<organism evidence="8 9">
    <name type="scientific">Allacma fusca</name>
    <dbReference type="NCBI Taxonomy" id="39272"/>
    <lineage>
        <taxon>Eukaryota</taxon>
        <taxon>Metazoa</taxon>
        <taxon>Ecdysozoa</taxon>
        <taxon>Arthropoda</taxon>
        <taxon>Hexapoda</taxon>
        <taxon>Collembola</taxon>
        <taxon>Symphypleona</taxon>
        <taxon>Sminthuridae</taxon>
        <taxon>Allacma</taxon>
    </lineage>
</organism>
<dbReference type="CDD" id="cd16449">
    <property type="entry name" value="RING-HC"/>
    <property type="match status" value="1"/>
</dbReference>
<sequence length="692" mass="77572">MSNPGIPSSHHIMDKLMNDYKCSICLEIFVDATSTSCRHIFCRFCLTKWLQFSPKCPQCHNTVNSCTPTENIDLEVDTLFLQLPTSVCKDRDEVKQRRRKLETESFTNINNSSGTMQNKAILDKLRSQREKSSMKNEGLDKTLHVKGVERDEKFQLPRLVSNEKLNDRAGVKLKISNGNTNQYENVKLPPIKKGSTFQRQSRGILTTTSSVIPKTDDTFPIGMEGDIQGDASAEDNIRELERRNQILEEQLFGAYDRIMDAIKQSNTDVSNTMDPNIFRDSGGPLNQSTTTGQEPSFSKESMIANTAATAEENAIQKQKRSNDVEDLLAETEDLIEIEDFLKKFPFERIRDDETLINYDEDDEDDMSLDLLDSDLLKDIAEHRATKGSKPLTADQLAIENFYKKLEVRQQKQGTAKRATALPQAPRIPNSITQQTSASKMKRLPTLKKLDNSTLQLPTRMQSNNNLRTNSPTSNTNLQGNYASKLLSANERAPDRKATKNGAPSAMKLQYEKSSMTNKSSTTIMEQSSRTSLNSSKQQNLQPSSIQKVKRNFAGTRLSSDDLDPLPHLDPGAGLNYEDFLKLEIDFLDGDGDWKDFEKPPEPTPTTSNSGFKQPGGSSTSNPTANVQNGSTKLQPYVRTRTSGKQGHNKIKIMSQNPVGIPTKKIITDKSKKSETTVVEYNEMNTQVATKKK</sequence>
<keyword evidence="5" id="KW-0175">Coiled coil</keyword>
<keyword evidence="2 4" id="KW-0863">Zinc-finger</keyword>
<dbReference type="PANTHER" id="PTHR15315:SF26">
    <property type="entry name" value="E3 UBIQUITIN-PROTEIN LIGASE NRDP1"/>
    <property type="match status" value="1"/>
</dbReference>
<dbReference type="SMART" id="SM00184">
    <property type="entry name" value="RING"/>
    <property type="match status" value="1"/>
</dbReference>
<dbReference type="EMBL" id="CAJVCH010178092">
    <property type="protein sequence ID" value="CAG7729417.1"/>
    <property type="molecule type" value="Genomic_DNA"/>
</dbReference>
<keyword evidence="1" id="KW-0479">Metal-binding</keyword>
<dbReference type="InterPro" id="IPR001841">
    <property type="entry name" value="Znf_RING"/>
</dbReference>
<feature type="compositionally biased region" description="Polar residues" evidence="6">
    <location>
        <begin position="604"/>
        <end position="645"/>
    </location>
</feature>
<evidence type="ECO:0000313" key="8">
    <source>
        <dbReference type="EMBL" id="CAG7729417.1"/>
    </source>
</evidence>
<comment type="caution">
    <text evidence="8">The sequence shown here is derived from an EMBL/GenBank/DDBJ whole genome shotgun (WGS) entry which is preliminary data.</text>
</comment>
<proteinExistence type="predicted"/>
<name>A0A8J2JZI5_9HEXA</name>
<feature type="domain" description="RING-type" evidence="7">
    <location>
        <begin position="22"/>
        <end position="60"/>
    </location>
</feature>
<dbReference type="PROSITE" id="PS00518">
    <property type="entry name" value="ZF_RING_1"/>
    <property type="match status" value="1"/>
</dbReference>
<evidence type="ECO:0000256" key="2">
    <source>
        <dbReference type="ARBA" id="ARBA00022771"/>
    </source>
</evidence>
<protein>
    <recommendedName>
        <fullName evidence="7">RING-type domain-containing protein</fullName>
    </recommendedName>
</protein>
<dbReference type="AlphaFoldDB" id="A0A8J2JZI5"/>
<evidence type="ECO:0000313" key="9">
    <source>
        <dbReference type="Proteomes" id="UP000708208"/>
    </source>
</evidence>
<feature type="region of interest" description="Disordered" evidence="6">
    <location>
        <begin position="452"/>
        <end position="545"/>
    </location>
</feature>
<evidence type="ECO:0000256" key="6">
    <source>
        <dbReference type="SAM" id="MobiDB-lite"/>
    </source>
</evidence>
<reference evidence="8" key="1">
    <citation type="submission" date="2021-06" db="EMBL/GenBank/DDBJ databases">
        <authorList>
            <person name="Hodson N. C."/>
            <person name="Mongue J. A."/>
            <person name="Jaron S. K."/>
        </authorList>
    </citation>
    <scope>NUCLEOTIDE SEQUENCE</scope>
</reference>
<evidence type="ECO:0000256" key="5">
    <source>
        <dbReference type="SAM" id="Coils"/>
    </source>
</evidence>
<feature type="region of interest" description="Disordered" evidence="6">
    <location>
        <begin position="591"/>
        <end position="663"/>
    </location>
</feature>
<dbReference type="PROSITE" id="PS50089">
    <property type="entry name" value="ZF_RING_2"/>
    <property type="match status" value="1"/>
</dbReference>
<feature type="compositionally biased region" description="Polar residues" evidence="6">
    <location>
        <begin position="511"/>
        <end position="545"/>
    </location>
</feature>
<dbReference type="Pfam" id="PF13923">
    <property type="entry name" value="zf-C3HC4_2"/>
    <property type="match status" value="1"/>
</dbReference>
<feature type="compositionally biased region" description="Polar residues" evidence="6">
    <location>
        <begin position="452"/>
        <end position="481"/>
    </location>
</feature>
<dbReference type="Proteomes" id="UP000708208">
    <property type="component" value="Unassembled WGS sequence"/>
</dbReference>
<dbReference type="OrthoDB" id="5330228at2759"/>
<evidence type="ECO:0000256" key="1">
    <source>
        <dbReference type="ARBA" id="ARBA00022723"/>
    </source>
</evidence>
<accession>A0A8J2JZI5</accession>
<evidence type="ECO:0000259" key="7">
    <source>
        <dbReference type="PROSITE" id="PS50089"/>
    </source>
</evidence>
<evidence type="ECO:0000256" key="3">
    <source>
        <dbReference type="ARBA" id="ARBA00022833"/>
    </source>
</evidence>
<feature type="compositionally biased region" description="Basic and acidic residues" evidence="6">
    <location>
        <begin position="591"/>
        <end position="600"/>
    </location>
</feature>
<dbReference type="GO" id="GO:0008270">
    <property type="term" value="F:zinc ion binding"/>
    <property type="evidence" value="ECO:0007669"/>
    <property type="project" value="UniProtKB-KW"/>
</dbReference>
<keyword evidence="9" id="KW-1185">Reference proteome</keyword>
<dbReference type="PANTHER" id="PTHR15315">
    <property type="entry name" value="RING FINGER PROTEIN 41, 151"/>
    <property type="match status" value="1"/>
</dbReference>